<dbReference type="Pfam" id="PF13473">
    <property type="entry name" value="Cupredoxin_1"/>
    <property type="match status" value="1"/>
</dbReference>
<evidence type="ECO:0000259" key="6">
    <source>
        <dbReference type="Pfam" id="PF13473"/>
    </source>
</evidence>
<dbReference type="Gene3D" id="2.60.40.420">
    <property type="entry name" value="Cupredoxins - blue copper proteins"/>
    <property type="match status" value="1"/>
</dbReference>
<gene>
    <name evidence="7" type="primary">efeO</name>
    <name evidence="7" type="ORF">VA596_15105</name>
</gene>
<dbReference type="EMBL" id="JAYFSI010000002">
    <property type="protein sequence ID" value="MEA5360874.1"/>
    <property type="molecule type" value="Genomic_DNA"/>
</dbReference>
<evidence type="ECO:0000256" key="2">
    <source>
        <dbReference type="ARBA" id="ARBA00005989"/>
    </source>
</evidence>
<dbReference type="Gene3D" id="1.20.1420.20">
    <property type="entry name" value="M75 peptidase, HXXE motif"/>
    <property type="match status" value="1"/>
</dbReference>
<dbReference type="NCBIfam" id="NF041757">
    <property type="entry name" value="EfeO"/>
    <property type="match status" value="1"/>
</dbReference>
<dbReference type="InterPro" id="IPR008972">
    <property type="entry name" value="Cupredoxin"/>
</dbReference>
<evidence type="ECO:0000313" key="7">
    <source>
        <dbReference type="EMBL" id="MEA5360874.1"/>
    </source>
</evidence>
<dbReference type="InterPro" id="IPR053377">
    <property type="entry name" value="Iron_uptake_EfeM/EfeO"/>
</dbReference>
<dbReference type="InterPro" id="IPR038352">
    <property type="entry name" value="Imelysin_sf"/>
</dbReference>
<evidence type="ECO:0000256" key="3">
    <source>
        <dbReference type="ARBA" id="ARBA00022729"/>
    </source>
</evidence>
<evidence type="ECO:0000256" key="1">
    <source>
        <dbReference type="ARBA" id="ARBA00004418"/>
    </source>
</evidence>
<proteinExistence type="inferred from homology"/>
<dbReference type="InterPro" id="IPR050894">
    <property type="entry name" value="EfeM/EfeO_iron_uptake"/>
</dbReference>
<dbReference type="Proteomes" id="UP001304298">
    <property type="component" value="Unassembled WGS sequence"/>
</dbReference>
<dbReference type="InterPro" id="IPR034981">
    <property type="entry name" value="Imelysin-like_EfeO/Algp7"/>
</dbReference>
<feature type="chain" id="PRO_5047259470" evidence="4">
    <location>
        <begin position="28"/>
        <end position="374"/>
    </location>
</feature>
<keyword evidence="3 4" id="KW-0732">Signal</keyword>
<dbReference type="PANTHER" id="PTHR39192">
    <property type="entry name" value="IRON UPTAKE SYSTEM COMPONENT EFEO"/>
    <property type="match status" value="1"/>
</dbReference>
<sequence>MSTVLRTGAALAIVALVSACDAQPPSAAPGGPITVTASDTACQVSANTAPAGNVTFQIANQGSKVTEFYLYGEGDRIMGEVENIAPGLTRRLIVEVATGGTYQTACKPGMAGAGIRGAFTVTGGAAKGTDANTQLADAARGYARYVSSQTTAFADETRKFADTIKAGDVAGAKAQYARTRIYYERIEPVAAKFGDLDPAIDVREADLQAGQEFTGFHRLEKDLWVTGLHPDSPAIADRLVTDVTTLGQKAAALQLTALDLANGAKSLLDEVATGKITGEEEAFSHTDLSDFQANVDGSKGAIQALRPVLAERNPQLVADLDARFADVQKLLDAQRTGDTFKLYTELSPDRIKQFASAVDALSEPLSRVAEVVAK</sequence>
<feature type="domain" description="EfeO-type cupredoxin-like" evidence="6">
    <location>
        <begin position="12"/>
        <end position="121"/>
    </location>
</feature>
<comment type="similarity">
    <text evidence="2">Belongs to the EfeM/EfeO family.</text>
</comment>
<dbReference type="SUPFAM" id="SSF49503">
    <property type="entry name" value="Cupredoxins"/>
    <property type="match status" value="1"/>
</dbReference>
<feature type="domain" description="Imelysin-like" evidence="5">
    <location>
        <begin position="139"/>
        <end position="367"/>
    </location>
</feature>
<accession>A0ABU5R5F3</accession>
<dbReference type="PROSITE" id="PS51257">
    <property type="entry name" value="PROKAR_LIPOPROTEIN"/>
    <property type="match status" value="1"/>
</dbReference>
<keyword evidence="8" id="KW-1185">Reference proteome</keyword>
<feature type="signal peptide" evidence="4">
    <location>
        <begin position="1"/>
        <end position="27"/>
    </location>
</feature>
<name>A0ABU5R5F3_9PSEU</name>
<dbReference type="InterPro" id="IPR018976">
    <property type="entry name" value="Imelysin-like"/>
</dbReference>
<comment type="subcellular location">
    <subcellularLocation>
        <location evidence="1">Periplasm</location>
    </subcellularLocation>
</comment>
<dbReference type="PANTHER" id="PTHR39192:SF1">
    <property type="entry name" value="IRON UPTAKE SYSTEM COMPONENT EFEO"/>
    <property type="match status" value="1"/>
</dbReference>
<dbReference type="Pfam" id="PF09375">
    <property type="entry name" value="Peptidase_M75"/>
    <property type="match status" value="1"/>
</dbReference>
<reference evidence="7 8" key="1">
    <citation type="submission" date="2023-12" db="EMBL/GenBank/DDBJ databases">
        <title>Amycolatopsis sp. V23-08.</title>
        <authorList>
            <person name="Somphong A."/>
        </authorList>
    </citation>
    <scope>NUCLEOTIDE SEQUENCE [LARGE SCALE GENOMIC DNA]</scope>
    <source>
        <strain evidence="7 8">V23-08</strain>
    </source>
</reference>
<organism evidence="7 8">
    <name type="scientific">Amycolatopsis heterodermiae</name>
    <dbReference type="NCBI Taxonomy" id="3110235"/>
    <lineage>
        <taxon>Bacteria</taxon>
        <taxon>Bacillati</taxon>
        <taxon>Actinomycetota</taxon>
        <taxon>Actinomycetes</taxon>
        <taxon>Pseudonocardiales</taxon>
        <taxon>Pseudonocardiaceae</taxon>
        <taxon>Amycolatopsis</taxon>
    </lineage>
</organism>
<evidence type="ECO:0000256" key="4">
    <source>
        <dbReference type="SAM" id="SignalP"/>
    </source>
</evidence>
<dbReference type="InterPro" id="IPR028096">
    <property type="entry name" value="EfeO_Cupredoxin"/>
</dbReference>
<evidence type="ECO:0000313" key="8">
    <source>
        <dbReference type="Proteomes" id="UP001304298"/>
    </source>
</evidence>
<dbReference type="RefSeq" id="WP_323327396.1">
    <property type="nucleotide sequence ID" value="NZ_JAYFSI010000002.1"/>
</dbReference>
<comment type="caution">
    <text evidence="7">The sequence shown here is derived from an EMBL/GenBank/DDBJ whole genome shotgun (WGS) entry which is preliminary data.</text>
</comment>
<evidence type="ECO:0000259" key="5">
    <source>
        <dbReference type="Pfam" id="PF09375"/>
    </source>
</evidence>
<protein>
    <submittedName>
        <fullName evidence="7">Iron uptake system protein EfeO</fullName>
    </submittedName>
</protein>
<dbReference type="CDD" id="cd14656">
    <property type="entry name" value="Imelysin-like_EfeO"/>
    <property type="match status" value="1"/>
</dbReference>